<protein>
    <recommendedName>
        <fullName evidence="2">Transposase IS4-like domain-containing protein</fullName>
    </recommendedName>
</protein>
<evidence type="ECO:0000313" key="3">
    <source>
        <dbReference type="EMBL" id="KAA6335012.1"/>
    </source>
</evidence>
<accession>A0A5J4RNE2</accession>
<organism evidence="3">
    <name type="scientific">termite gut metagenome</name>
    <dbReference type="NCBI Taxonomy" id="433724"/>
    <lineage>
        <taxon>unclassified sequences</taxon>
        <taxon>metagenomes</taxon>
        <taxon>organismal metagenomes</taxon>
    </lineage>
</organism>
<dbReference type="GO" id="GO:0006313">
    <property type="term" value="P:DNA transposition"/>
    <property type="evidence" value="ECO:0007669"/>
    <property type="project" value="InterPro"/>
</dbReference>
<name>A0A5J4RNE2_9ZZZZ</name>
<sequence>MENQVCEKGYRDHPLRDEQKANNKKKSHIRSRVEHIFGFMENSMNAIYIQYIGIKRETVIIGLMNLTYNMYRYGQLRSV</sequence>
<dbReference type="Pfam" id="PF01609">
    <property type="entry name" value="DDE_Tnp_1"/>
    <property type="match status" value="1"/>
</dbReference>
<feature type="compositionally biased region" description="Basic and acidic residues" evidence="1">
    <location>
        <begin position="8"/>
        <end position="21"/>
    </location>
</feature>
<comment type="caution">
    <text evidence="3">The sequence shown here is derived from an EMBL/GenBank/DDBJ whole genome shotgun (WGS) entry which is preliminary data.</text>
</comment>
<evidence type="ECO:0000259" key="2">
    <source>
        <dbReference type="Pfam" id="PF01609"/>
    </source>
</evidence>
<evidence type="ECO:0000256" key="1">
    <source>
        <dbReference type="SAM" id="MobiDB-lite"/>
    </source>
</evidence>
<reference evidence="3" key="1">
    <citation type="submission" date="2019-03" db="EMBL/GenBank/DDBJ databases">
        <title>Single cell metagenomics reveals metabolic interactions within the superorganism composed of flagellate Streblomastix strix and complex community of Bacteroidetes bacteria on its surface.</title>
        <authorList>
            <person name="Treitli S.C."/>
            <person name="Kolisko M."/>
            <person name="Husnik F."/>
            <person name="Keeling P."/>
            <person name="Hampl V."/>
        </authorList>
    </citation>
    <scope>NUCLEOTIDE SEQUENCE</scope>
    <source>
        <strain evidence="3">STM</strain>
    </source>
</reference>
<feature type="region of interest" description="Disordered" evidence="1">
    <location>
        <begin position="1"/>
        <end position="27"/>
    </location>
</feature>
<gene>
    <name evidence="3" type="ORF">EZS27_016719</name>
</gene>
<dbReference type="EMBL" id="SNRY01000937">
    <property type="protein sequence ID" value="KAA6335012.1"/>
    <property type="molecule type" value="Genomic_DNA"/>
</dbReference>
<dbReference type="GO" id="GO:0004803">
    <property type="term" value="F:transposase activity"/>
    <property type="evidence" value="ECO:0007669"/>
    <property type="project" value="InterPro"/>
</dbReference>
<dbReference type="AlphaFoldDB" id="A0A5J4RNE2"/>
<proteinExistence type="predicted"/>
<dbReference type="InterPro" id="IPR002559">
    <property type="entry name" value="Transposase_11"/>
</dbReference>
<dbReference type="GO" id="GO:0003677">
    <property type="term" value="F:DNA binding"/>
    <property type="evidence" value="ECO:0007669"/>
    <property type="project" value="InterPro"/>
</dbReference>
<feature type="domain" description="Transposase IS4-like" evidence="2">
    <location>
        <begin position="5"/>
        <end position="70"/>
    </location>
</feature>